<keyword evidence="3 6" id="KW-0812">Transmembrane</keyword>
<keyword evidence="8" id="KW-1185">Reference proteome</keyword>
<organism evidence="7 8">
    <name type="scientific">Pristionchus mayeri</name>
    <dbReference type="NCBI Taxonomy" id="1317129"/>
    <lineage>
        <taxon>Eukaryota</taxon>
        <taxon>Metazoa</taxon>
        <taxon>Ecdysozoa</taxon>
        <taxon>Nematoda</taxon>
        <taxon>Chromadorea</taxon>
        <taxon>Rhabditida</taxon>
        <taxon>Rhabditina</taxon>
        <taxon>Diplogasteromorpha</taxon>
        <taxon>Diplogasteroidea</taxon>
        <taxon>Neodiplogasteridae</taxon>
        <taxon>Pristionchus</taxon>
    </lineage>
</organism>
<feature type="transmembrane region" description="Helical" evidence="6">
    <location>
        <begin position="12"/>
        <end position="33"/>
    </location>
</feature>
<reference evidence="8" key="1">
    <citation type="submission" date="2022-10" db="EMBL/GenBank/DDBJ databases">
        <title>Genome assembly of Pristionchus species.</title>
        <authorList>
            <person name="Yoshida K."/>
            <person name="Sommer R.J."/>
        </authorList>
    </citation>
    <scope>NUCLEOTIDE SEQUENCE [LARGE SCALE GENOMIC DNA]</scope>
    <source>
        <strain evidence="8">RS5460</strain>
    </source>
</reference>
<accession>A0AAN5I6L0</accession>
<keyword evidence="4 6" id="KW-1133">Transmembrane helix</keyword>
<proteinExistence type="predicted"/>
<evidence type="ECO:0000256" key="2">
    <source>
        <dbReference type="ARBA" id="ARBA00022448"/>
    </source>
</evidence>
<evidence type="ECO:0000256" key="6">
    <source>
        <dbReference type="SAM" id="Phobius"/>
    </source>
</evidence>
<evidence type="ECO:0000256" key="4">
    <source>
        <dbReference type="ARBA" id="ARBA00022989"/>
    </source>
</evidence>
<dbReference type="PANTHER" id="PTHR23505">
    <property type="entry name" value="SPINSTER"/>
    <property type="match status" value="1"/>
</dbReference>
<sequence length="130" mass="14363">MIVPSNSRAAAVALSRFTSGIVATPAAQIVGMISDILRGDSTLPYDRFHAYQMAMLSTVVFLIISSVCSIVLVFFFPSDCKKAEEKEREQEDLASCEDNFLIAKPKDRSESILETYVSSRTTTVNSVHFM</sequence>
<dbReference type="PANTHER" id="PTHR23505:SF79">
    <property type="entry name" value="PROTEIN SPINSTER"/>
    <property type="match status" value="1"/>
</dbReference>
<keyword evidence="2" id="KW-0813">Transport</keyword>
<evidence type="ECO:0000313" key="7">
    <source>
        <dbReference type="EMBL" id="GMR52306.1"/>
    </source>
</evidence>
<name>A0AAN5I6L0_9BILA</name>
<evidence type="ECO:0000256" key="3">
    <source>
        <dbReference type="ARBA" id="ARBA00022692"/>
    </source>
</evidence>
<dbReference type="AlphaFoldDB" id="A0AAN5I6L0"/>
<comment type="subcellular location">
    <subcellularLocation>
        <location evidence="1">Membrane</location>
        <topology evidence="1">Multi-pass membrane protein</topology>
    </subcellularLocation>
</comment>
<dbReference type="GO" id="GO:0016020">
    <property type="term" value="C:membrane"/>
    <property type="evidence" value="ECO:0007669"/>
    <property type="project" value="UniProtKB-SubCell"/>
</dbReference>
<gene>
    <name evidence="7" type="ORF">PMAYCL1PPCAC_22501</name>
</gene>
<evidence type="ECO:0008006" key="9">
    <source>
        <dbReference type="Google" id="ProtNLM"/>
    </source>
</evidence>
<protein>
    <recommendedName>
        <fullName evidence="9">Membrane transporter</fullName>
    </recommendedName>
</protein>
<evidence type="ECO:0000256" key="5">
    <source>
        <dbReference type="ARBA" id="ARBA00023136"/>
    </source>
</evidence>
<feature type="transmembrane region" description="Helical" evidence="6">
    <location>
        <begin position="53"/>
        <end position="76"/>
    </location>
</feature>
<dbReference type="InterPro" id="IPR036259">
    <property type="entry name" value="MFS_trans_sf"/>
</dbReference>
<comment type="caution">
    <text evidence="7">The sequence shown here is derived from an EMBL/GenBank/DDBJ whole genome shotgun (WGS) entry which is preliminary data.</text>
</comment>
<evidence type="ECO:0000313" key="8">
    <source>
        <dbReference type="Proteomes" id="UP001328107"/>
    </source>
</evidence>
<dbReference type="SUPFAM" id="SSF103473">
    <property type="entry name" value="MFS general substrate transporter"/>
    <property type="match status" value="1"/>
</dbReference>
<dbReference type="InterPro" id="IPR044770">
    <property type="entry name" value="MFS_spinster-like"/>
</dbReference>
<dbReference type="Proteomes" id="UP001328107">
    <property type="component" value="Unassembled WGS sequence"/>
</dbReference>
<dbReference type="EMBL" id="BTRK01000005">
    <property type="protein sequence ID" value="GMR52306.1"/>
    <property type="molecule type" value="Genomic_DNA"/>
</dbReference>
<keyword evidence="5 6" id="KW-0472">Membrane</keyword>
<evidence type="ECO:0000256" key="1">
    <source>
        <dbReference type="ARBA" id="ARBA00004141"/>
    </source>
</evidence>